<dbReference type="InterPro" id="IPR035965">
    <property type="entry name" value="PAS-like_dom_sf"/>
</dbReference>
<evidence type="ECO:0000256" key="1">
    <source>
        <dbReference type="ARBA" id="ARBA00022679"/>
    </source>
</evidence>
<evidence type="ECO:0000313" key="7">
    <source>
        <dbReference type="Proteomes" id="UP000199533"/>
    </source>
</evidence>
<dbReference type="InterPro" id="IPR036890">
    <property type="entry name" value="HATPase_C_sf"/>
</dbReference>
<evidence type="ECO:0008006" key="8">
    <source>
        <dbReference type="Google" id="ProtNLM"/>
    </source>
</evidence>
<dbReference type="PANTHER" id="PTHR24421:SF58">
    <property type="entry name" value="SIGNAL TRANSDUCTION HISTIDINE-PROTEIN KINASE_PHOSPHATASE UHPB"/>
    <property type="match status" value="1"/>
</dbReference>
<dbReference type="Pfam" id="PF08448">
    <property type="entry name" value="PAS_4"/>
    <property type="match status" value="1"/>
</dbReference>
<accession>A0A1I3XQJ4</accession>
<evidence type="ECO:0000256" key="2">
    <source>
        <dbReference type="ARBA" id="ARBA00022777"/>
    </source>
</evidence>
<reference evidence="7" key="1">
    <citation type="submission" date="2016-10" db="EMBL/GenBank/DDBJ databases">
        <authorList>
            <person name="Varghese N."/>
            <person name="Submissions S."/>
        </authorList>
    </citation>
    <scope>NUCLEOTIDE SEQUENCE [LARGE SCALE GENOMIC DNA]</scope>
    <source>
        <strain evidence="7">Nm69</strain>
    </source>
</reference>
<dbReference type="PANTHER" id="PTHR24421">
    <property type="entry name" value="NITRATE/NITRITE SENSOR PROTEIN NARX-RELATED"/>
    <property type="match status" value="1"/>
</dbReference>
<dbReference type="NCBIfam" id="TIGR00229">
    <property type="entry name" value="sensory_box"/>
    <property type="match status" value="1"/>
</dbReference>
<dbReference type="OrthoDB" id="9813412at2"/>
<dbReference type="SUPFAM" id="SSF55785">
    <property type="entry name" value="PYP-like sensor domain (PAS domain)"/>
    <property type="match status" value="1"/>
</dbReference>
<evidence type="ECO:0000256" key="3">
    <source>
        <dbReference type="ARBA" id="ARBA00023012"/>
    </source>
</evidence>
<keyword evidence="3" id="KW-0902">Two-component regulatory system</keyword>
<feature type="domain" description="PAS" evidence="4">
    <location>
        <begin position="46"/>
        <end position="116"/>
    </location>
</feature>
<dbReference type="InterPro" id="IPR003594">
    <property type="entry name" value="HATPase_dom"/>
</dbReference>
<dbReference type="InterPro" id="IPR013656">
    <property type="entry name" value="PAS_4"/>
</dbReference>
<dbReference type="Gene3D" id="3.30.565.10">
    <property type="entry name" value="Histidine kinase-like ATPase, C-terminal domain"/>
    <property type="match status" value="1"/>
</dbReference>
<dbReference type="InterPro" id="IPR011712">
    <property type="entry name" value="Sig_transdc_His_kin_sub3_dim/P"/>
</dbReference>
<evidence type="ECO:0000259" key="5">
    <source>
        <dbReference type="PROSITE" id="PS50113"/>
    </source>
</evidence>
<dbReference type="GO" id="GO:0016020">
    <property type="term" value="C:membrane"/>
    <property type="evidence" value="ECO:0007669"/>
    <property type="project" value="InterPro"/>
</dbReference>
<protein>
    <recommendedName>
        <fullName evidence="8">PAS domain S-box-containing protein</fullName>
    </recommendedName>
</protein>
<dbReference type="Gene3D" id="1.20.5.1930">
    <property type="match status" value="1"/>
</dbReference>
<dbReference type="PROSITE" id="PS50112">
    <property type="entry name" value="PAS"/>
    <property type="match status" value="1"/>
</dbReference>
<dbReference type="Pfam" id="PF02518">
    <property type="entry name" value="HATPase_c"/>
    <property type="match status" value="1"/>
</dbReference>
<dbReference type="CDD" id="cd00130">
    <property type="entry name" value="PAS"/>
    <property type="match status" value="1"/>
</dbReference>
<dbReference type="InterPro" id="IPR050482">
    <property type="entry name" value="Sensor_HK_TwoCompSys"/>
</dbReference>
<proteinExistence type="predicted"/>
<sequence>MNTGINLKMEMFETNEQKNATSKKIQKNMFQYNRKIPGRRRDDCIQNALKSTLFNEIPLAIFYQDLNLRYISVNQAFAQFVGQSPENIVGKSVTDLFPAEQAEKLQASYKLALKTERKLTNIYQWPTNDHGENLYLSIFIAPFYDNEGQIAGLVGTHDDISHSMRASLINNNLLRENRLLTQKLFSVQEDERRSLARDLHDELGQWLIAIQTEVEEIKKIAGKNKPLQSSIRAVQKYAKSMHKVIRSMLQKLRPVLLDTLGLTLCLYEQKKDWSTRHPEIDYELIIEEDFKNIDESISIIVYRIIQEALNNVCLHAQATKVQICLSREKNEYVNLDHLCLRIKDNGVGFDPNKDAKGYGLLGMRERAIAACGDFTLRSKPGEGTLILAKLPLAGR</sequence>
<dbReference type="Gene3D" id="3.30.450.20">
    <property type="entry name" value="PAS domain"/>
    <property type="match status" value="1"/>
</dbReference>
<organism evidence="6 7">
    <name type="scientific">Nitrosomonas aestuarii</name>
    <dbReference type="NCBI Taxonomy" id="52441"/>
    <lineage>
        <taxon>Bacteria</taxon>
        <taxon>Pseudomonadati</taxon>
        <taxon>Pseudomonadota</taxon>
        <taxon>Betaproteobacteria</taxon>
        <taxon>Nitrosomonadales</taxon>
        <taxon>Nitrosomonadaceae</taxon>
        <taxon>Nitrosomonas</taxon>
    </lineage>
</organism>
<dbReference type="EMBL" id="FOSP01000002">
    <property type="protein sequence ID" value="SFK21266.1"/>
    <property type="molecule type" value="Genomic_DNA"/>
</dbReference>
<dbReference type="InterPro" id="IPR000700">
    <property type="entry name" value="PAS-assoc_C"/>
</dbReference>
<keyword evidence="2" id="KW-0418">Kinase</keyword>
<evidence type="ECO:0000259" key="4">
    <source>
        <dbReference type="PROSITE" id="PS50112"/>
    </source>
</evidence>
<dbReference type="STRING" id="52441.SAMN05216302_100213"/>
<evidence type="ECO:0000313" key="6">
    <source>
        <dbReference type="EMBL" id="SFK21266.1"/>
    </source>
</evidence>
<dbReference type="SMART" id="SM00091">
    <property type="entry name" value="PAS"/>
    <property type="match status" value="1"/>
</dbReference>
<dbReference type="Pfam" id="PF07730">
    <property type="entry name" value="HisKA_3"/>
    <property type="match status" value="1"/>
</dbReference>
<keyword evidence="1" id="KW-0808">Transferase</keyword>
<dbReference type="InterPro" id="IPR000014">
    <property type="entry name" value="PAS"/>
</dbReference>
<feature type="domain" description="PAC" evidence="5">
    <location>
        <begin position="113"/>
        <end position="172"/>
    </location>
</feature>
<dbReference type="Proteomes" id="UP000199533">
    <property type="component" value="Unassembled WGS sequence"/>
</dbReference>
<dbReference type="SMART" id="SM00387">
    <property type="entry name" value="HATPase_c"/>
    <property type="match status" value="1"/>
</dbReference>
<dbReference type="GO" id="GO:0046983">
    <property type="term" value="F:protein dimerization activity"/>
    <property type="evidence" value="ECO:0007669"/>
    <property type="project" value="InterPro"/>
</dbReference>
<name>A0A1I3XQJ4_9PROT</name>
<dbReference type="AlphaFoldDB" id="A0A1I3XQJ4"/>
<dbReference type="CDD" id="cd16917">
    <property type="entry name" value="HATPase_UhpB-NarQ-NarX-like"/>
    <property type="match status" value="1"/>
</dbReference>
<dbReference type="PROSITE" id="PS50113">
    <property type="entry name" value="PAC"/>
    <property type="match status" value="1"/>
</dbReference>
<dbReference type="GO" id="GO:0000155">
    <property type="term" value="F:phosphorelay sensor kinase activity"/>
    <property type="evidence" value="ECO:0007669"/>
    <property type="project" value="InterPro"/>
</dbReference>
<dbReference type="SUPFAM" id="SSF55874">
    <property type="entry name" value="ATPase domain of HSP90 chaperone/DNA topoisomerase II/histidine kinase"/>
    <property type="match status" value="1"/>
</dbReference>
<gene>
    <name evidence="6" type="ORF">SAMN05216302_100213</name>
</gene>
<keyword evidence="7" id="KW-1185">Reference proteome</keyword>
<dbReference type="RefSeq" id="WP_090696700.1">
    <property type="nucleotide sequence ID" value="NZ_FOSP01000002.1"/>
</dbReference>